<dbReference type="AlphaFoldDB" id="A0A3M0JCW4"/>
<sequence length="116" mass="12800">MCSNVLLDILECTDACLGTCHRSTEGILVGVARVSFDLDEFPDLVHCGATRTLVLARDSPVQQGIAAPHTSVVMAGGGWKRYDDSDDKDDRLLLRSLFDNRVTYVYNEDFGIEMDS</sequence>
<name>A0A3M0JCW4_HIRRU</name>
<evidence type="ECO:0000313" key="1">
    <source>
        <dbReference type="EMBL" id="RMB96659.1"/>
    </source>
</evidence>
<accession>A0A3M0JCW4</accession>
<gene>
    <name evidence="1" type="ORF">DUI87_26724</name>
</gene>
<reference evidence="1 2" key="1">
    <citation type="submission" date="2018-07" db="EMBL/GenBank/DDBJ databases">
        <title>A high quality draft genome assembly of the barn swallow (H. rustica rustica).</title>
        <authorList>
            <person name="Formenti G."/>
            <person name="Chiara M."/>
            <person name="Poveda L."/>
            <person name="Francoijs K.-J."/>
            <person name="Bonisoli-Alquati A."/>
            <person name="Canova L."/>
            <person name="Gianfranceschi L."/>
            <person name="Horner D.S."/>
            <person name="Saino N."/>
        </authorList>
    </citation>
    <scope>NUCLEOTIDE SEQUENCE [LARGE SCALE GENOMIC DNA]</scope>
    <source>
        <strain evidence="1">Chelidonia</strain>
        <tissue evidence="1">Blood</tissue>
    </source>
</reference>
<comment type="caution">
    <text evidence="1">The sequence shown here is derived from an EMBL/GenBank/DDBJ whole genome shotgun (WGS) entry which is preliminary data.</text>
</comment>
<protein>
    <submittedName>
        <fullName evidence="1">Uncharacterized protein</fullName>
    </submittedName>
</protein>
<dbReference type="EMBL" id="QRBI01000172">
    <property type="protein sequence ID" value="RMB96659.1"/>
    <property type="molecule type" value="Genomic_DNA"/>
</dbReference>
<evidence type="ECO:0000313" key="2">
    <source>
        <dbReference type="Proteomes" id="UP000269221"/>
    </source>
</evidence>
<organism evidence="1 2">
    <name type="scientific">Hirundo rustica rustica</name>
    <dbReference type="NCBI Taxonomy" id="333673"/>
    <lineage>
        <taxon>Eukaryota</taxon>
        <taxon>Metazoa</taxon>
        <taxon>Chordata</taxon>
        <taxon>Craniata</taxon>
        <taxon>Vertebrata</taxon>
        <taxon>Euteleostomi</taxon>
        <taxon>Archelosauria</taxon>
        <taxon>Archosauria</taxon>
        <taxon>Dinosauria</taxon>
        <taxon>Saurischia</taxon>
        <taxon>Theropoda</taxon>
        <taxon>Coelurosauria</taxon>
        <taxon>Aves</taxon>
        <taxon>Neognathae</taxon>
        <taxon>Neoaves</taxon>
        <taxon>Telluraves</taxon>
        <taxon>Australaves</taxon>
        <taxon>Passeriformes</taxon>
        <taxon>Sylvioidea</taxon>
        <taxon>Hirundinidae</taxon>
        <taxon>Hirundo</taxon>
    </lineage>
</organism>
<proteinExistence type="predicted"/>
<dbReference type="Proteomes" id="UP000269221">
    <property type="component" value="Unassembled WGS sequence"/>
</dbReference>
<keyword evidence="2" id="KW-1185">Reference proteome</keyword>